<dbReference type="Proteomes" id="UP000078512">
    <property type="component" value="Unassembled WGS sequence"/>
</dbReference>
<sequence>MSDDLENLKRWVKGQPPLGLPRTPLPTVPVNDNTEMVAQPFYFNVSPTKATGVELFRNPANHADAAATVMTYSGTKANFIPALGLKDQAPRFNDYVRRIATFPGFFTERSEETGEQTTSQNVDLMIDQIKSAYVGFATADLDGIIDSVQRMANSILNKSSKESDKAIFSQDTIHKVNNTNYITIFYATLDMKENQQGKKTYIEQSYRIFRTVIRVNTTYLVTFADQLAEMLGDGGLGDWDAQSSSPTGTKLSCFETQLKKAPKEV</sequence>
<proteinExistence type="predicted"/>
<gene>
    <name evidence="1" type="ORF">K457DRAFT_138775</name>
</gene>
<accession>A0A197JV52</accession>
<dbReference type="EMBL" id="KV442049">
    <property type="protein sequence ID" value="OAQ28316.1"/>
    <property type="molecule type" value="Genomic_DNA"/>
</dbReference>
<dbReference type="OrthoDB" id="2351726at2759"/>
<protein>
    <submittedName>
        <fullName evidence="1">Uncharacterized protein</fullName>
    </submittedName>
</protein>
<keyword evidence="2" id="KW-1185">Reference proteome</keyword>
<name>A0A197JV52_9FUNG</name>
<reference evidence="1 2" key="1">
    <citation type="submission" date="2016-05" db="EMBL/GenBank/DDBJ databases">
        <title>Genome sequencing reveals origins of a unique bacterial endosymbiosis in the earliest lineages of terrestrial Fungi.</title>
        <authorList>
            <consortium name="DOE Joint Genome Institute"/>
            <person name="Uehling J."/>
            <person name="Gryganskyi A."/>
            <person name="Hameed K."/>
            <person name="Tschaplinski T."/>
            <person name="Misztal P."/>
            <person name="Wu S."/>
            <person name="Desiro A."/>
            <person name="Vande Pol N."/>
            <person name="Du Z.-Y."/>
            <person name="Zienkiewicz A."/>
            <person name="Zienkiewicz K."/>
            <person name="Morin E."/>
            <person name="Tisserant E."/>
            <person name="Splivallo R."/>
            <person name="Hainaut M."/>
            <person name="Henrissat B."/>
            <person name="Ohm R."/>
            <person name="Kuo A."/>
            <person name="Yan J."/>
            <person name="Lipzen A."/>
            <person name="Nolan M."/>
            <person name="Labutti K."/>
            <person name="Barry K."/>
            <person name="Goldstein A."/>
            <person name="Labbe J."/>
            <person name="Schadt C."/>
            <person name="Tuskan G."/>
            <person name="Grigoriev I."/>
            <person name="Martin F."/>
            <person name="Vilgalys R."/>
            <person name="Bonito G."/>
        </authorList>
    </citation>
    <scope>NUCLEOTIDE SEQUENCE [LARGE SCALE GENOMIC DNA]</scope>
    <source>
        <strain evidence="1 2">AG-77</strain>
    </source>
</reference>
<evidence type="ECO:0000313" key="2">
    <source>
        <dbReference type="Proteomes" id="UP000078512"/>
    </source>
</evidence>
<dbReference type="AlphaFoldDB" id="A0A197JV52"/>
<organism evidence="1 2">
    <name type="scientific">Linnemannia elongata AG-77</name>
    <dbReference type="NCBI Taxonomy" id="1314771"/>
    <lineage>
        <taxon>Eukaryota</taxon>
        <taxon>Fungi</taxon>
        <taxon>Fungi incertae sedis</taxon>
        <taxon>Mucoromycota</taxon>
        <taxon>Mortierellomycotina</taxon>
        <taxon>Mortierellomycetes</taxon>
        <taxon>Mortierellales</taxon>
        <taxon>Mortierellaceae</taxon>
        <taxon>Linnemannia</taxon>
    </lineage>
</organism>
<evidence type="ECO:0000313" key="1">
    <source>
        <dbReference type="EMBL" id="OAQ28316.1"/>
    </source>
</evidence>